<dbReference type="CDD" id="cd01335">
    <property type="entry name" value="Radical_SAM"/>
    <property type="match status" value="1"/>
</dbReference>
<reference evidence="16 17" key="1">
    <citation type="submission" date="2019-06" db="EMBL/GenBank/DDBJ databases">
        <title>Sulfurimonas gotlandica sp. nov., a chemoautotrophic and psychrotolerant epsilonproteobacterium isolated from a pelagic redoxcline, and an emended description of the genus Sulfurimonas.</title>
        <authorList>
            <person name="Wang S."/>
            <person name="Jiang L."/>
            <person name="Shao Z."/>
        </authorList>
    </citation>
    <scope>NUCLEOTIDE SEQUENCE [LARGE SCALE GENOMIC DNA]</scope>
    <source>
        <strain evidence="16 17">B2</strain>
    </source>
</reference>
<comment type="subunit">
    <text evidence="13">Homodimer.</text>
</comment>
<dbReference type="Gene3D" id="3.20.20.70">
    <property type="entry name" value="Aldolase class I"/>
    <property type="match status" value="1"/>
</dbReference>
<comment type="cofactor">
    <cofactor evidence="13">
        <name>[2Fe-2S] cluster</name>
        <dbReference type="ChEBI" id="CHEBI:190135"/>
    </cofactor>
    <text evidence="13">Binds 1 [2Fe-2S] cluster. The cluster is coordinated with 3 cysteines and 1 arginine.</text>
</comment>
<evidence type="ECO:0000256" key="14">
    <source>
        <dbReference type="PIRSR" id="PIRSR001619-1"/>
    </source>
</evidence>
<dbReference type="SMART" id="SM00876">
    <property type="entry name" value="BATS"/>
    <property type="match status" value="1"/>
</dbReference>
<dbReference type="InterPro" id="IPR002684">
    <property type="entry name" value="Biotin_synth/BioAB"/>
</dbReference>
<comment type="caution">
    <text evidence="13">Lacks conserved residue(s) required for the propagation of feature annotation.</text>
</comment>
<evidence type="ECO:0000256" key="1">
    <source>
        <dbReference type="ARBA" id="ARBA00004942"/>
    </source>
</evidence>
<comment type="similarity">
    <text evidence="2 13">Belongs to the radical SAM superfamily. Biotin synthase family.</text>
</comment>
<dbReference type="AlphaFoldDB" id="A0A7M3V987"/>
<dbReference type="GO" id="GO:0004076">
    <property type="term" value="F:biotin synthase activity"/>
    <property type="evidence" value="ECO:0007669"/>
    <property type="project" value="UniProtKB-UniRule"/>
</dbReference>
<dbReference type="SFLD" id="SFLDG01060">
    <property type="entry name" value="BATS_domain_containing"/>
    <property type="match status" value="1"/>
</dbReference>
<dbReference type="PANTHER" id="PTHR22976">
    <property type="entry name" value="BIOTIN SYNTHASE"/>
    <property type="match status" value="1"/>
</dbReference>
<dbReference type="PANTHER" id="PTHR22976:SF2">
    <property type="entry name" value="BIOTIN SYNTHASE, MITOCHONDRIAL"/>
    <property type="match status" value="1"/>
</dbReference>
<keyword evidence="5 13" id="KW-0808">Transferase</keyword>
<evidence type="ECO:0000256" key="8">
    <source>
        <dbReference type="ARBA" id="ARBA00022723"/>
    </source>
</evidence>
<keyword evidence="6 13" id="KW-0949">S-adenosyl-L-methionine</keyword>
<comment type="function">
    <text evidence="13">Catalyzes the conversion of dethiobiotin (DTB) to biotin by the insertion of a sulfur atom into dethiobiotin via a radical-based mechanism.</text>
</comment>
<dbReference type="Pfam" id="PF04055">
    <property type="entry name" value="Radical_SAM"/>
    <property type="match status" value="1"/>
</dbReference>
<comment type="cofactor">
    <cofactor evidence="13 14">
        <name>[4Fe-4S] cluster</name>
        <dbReference type="ChEBI" id="CHEBI:49883"/>
    </cofactor>
    <text evidence="13 14">Binds 1 [4Fe-4S] cluster. The cluster is coordinated with 3 cysteines and an exchangeable S-adenosyl-L-methionine.</text>
</comment>
<feature type="binding site" evidence="13 14">
    <location>
        <position position="27"/>
    </location>
    <ligand>
        <name>[4Fe-4S] cluster</name>
        <dbReference type="ChEBI" id="CHEBI:49883"/>
        <note>4Fe-4S-S-AdoMet</note>
    </ligand>
</feature>
<dbReference type="InterPro" id="IPR006638">
    <property type="entry name" value="Elp3/MiaA/NifB-like_rSAM"/>
</dbReference>
<evidence type="ECO:0000256" key="10">
    <source>
        <dbReference type="ARBA" id="ARBA00023004"/>
    </source>
</evidence>
<evidence type="ECO:0000256" key="12">
    <source>
        <dbReference type="ARBA" id="ARBA00051157"/>
    </source>
</evidence>
<dbReference type="InterPro" id="IPR013785">
    <property type="entry name" value="Aldolase_TIM"/>
</dbReference>
<dbReference type="SMART" id="SM00729">
    <property type="entry name" value="Elp3"/>
    <property type="match status" value="1"/>
</dbReference>
<dbReference type="Proteomes" id="UP000593910">
    <property type="component" value="Chromosome"/>
</dbReference>
<gene>
    <name evidence="13" type="primary">bioB</name>
    <name evidence="16" type="ORF">FJR03_00605</name>
</gene>
<dbReference type="NCBIfam" id="NF006308">
    <property type="entry name" value="PRK08508.1"/>
    <property type="match status" value="1"/>
</dbReference>
<dbReference type="InterPro" id="IPR010722">
    <property type="entry name" value="BATS_dom"/>
</dbReference>
<keyword evidence="10 13" id="KW-0408">Iron</keyword>
<keyword evidence="17" id="KW-1185">Reference proteome</keyword>
<name>A0A7M3V987_9BACT</name>
<evidence type="ECO:0000256" key="2">
    <source>
        <dbReference type="ARBA" id="ARBA00010765"/>
    </source>
</evidence>
<keyword evidence="11 13" id="KW-0411">Iron-sulfur</keyword>
<proteinExistence type="inferred from homology"/>
<accession>A0A7M3V987</accession>
<evidence type="ECO:0000256" key="6">
    <source>
        <dbReference type="ARBA" id="ARBA00022691"/>
    </source>
</evidence>
<dbReference type="KEGG" id="smax:FJR03_00605"/>
<evidence type="ECO:0000256" key="5">
    <source>
        <dbReference type="ARBA" id="ARBA00022679"/>
    </source>
</evidence>
<keyword evidence="4 13" id="KW-0004">4Fe-4S</keyword>
<dbReference type="UniPathway" id="UPA00078">
    <property type="reaction ID" value="UER00162"/>
</dbReference>
<dbReference type="SFLD" id="SFLDG01278">
    <property type="entry name" value="biotin_synthase_like"/>
    <property type="match status" value="1"/>
</dbReference>
<evidence type="ECO:0000256" key="3">
    <source>
        <dbReference type="ARBA" id="ARBA00012236"/>
    </source>
</evidence>
<dbReference type="GO" id="GO:0051539">
    <property type="term" value="F:4 iron, 4 sulfur cluster binding"/>
    <property type="evidence" value="ECO:0007669"/>
    <property type="project" value="UniProtKB-KW"/>
</dbReference>
<dbReference type="EMBL" id="CP041165">
    <property type="protein sequence ID" value="QOP40320.1"/>
    <property type="molecule type" value="Genomic_DNA"/>
</dbReference>
<evidence type="ECO:0000259" key="15">
    <source>
        <dbReference type="PROSITE" id="PS51918"/>
    </source>
</evidence>
<feature type="binding site" evidence="13 14">
    <location>
        <position position="30"/>
    </location>
    <ligand>
        <name>[4Fe-4S] cluster</name>
        <dbReference type="ChEBI" id="CHEBI:49883"/>
        <note>4Fe-4S-S-AdoMet</note>
    </ligand>
</feature>
<comment type="pathway">
    <text evidence="1 13">Cofactor biosynthesis; biotin biosynthesis; biotin from 7,8-diaminononanoate: step 2/2.</text>
</comment>
<dbReference type="HAMAP" id="MF_01694">
    <property type="entry name" value="BioB"/>
    <property type="match status" value="1"/>
</dbReference>
<protein>
    <recommendedName>
        <fullName evidence="3 13">Biotin synthase</fullName>
        <ecNumber evidence="3 13">2.8.1.6</ecNumber>
    </recommendedName>
</protein>
<dbReference type="NCBIfam" id="TIGR00433">
    <property type="entry name" value="bioB"/>
    <property type="match status" value="1"/>
</dbReference>
<keyword evidence="9 13" id="KW-0093">Biotin biosynthesis</keyword>
<keyword evidence="8 13" id="KW-0479">Metal-binding</keyword>
<feature type="binding site" evidence="13 14">
    <location>
        <position position="67"/>
    </location>
    <ligand>
        <name>[2Fe-2S] cluster</name>
        <dbReference type="ChEBI" id="CHEBI:190135"/>
    </ligand>
</feature>
<evidence type="ECO:0000256" key="4">
    <source>
        <dbReference type="ARBA" id="ARBA00022485"/>
    </source>
</evidence>
<dbReference type="Pfam" id="PF06968">
    <property type="entry name" value="BATS"/>
    <property type="match status" value="1"/>
</dbReference>
<sequence length="287" mass="31966">MRGNKVNQKIFLCSICNINSGTCKEDCKFCSQSVRYKADIERYKQKPIEEIKKEAIAARDNGALGFCLVTADKGLNDKTLEFVCSTAKEVQKVAPELRLIACNGTASVEQLKELKKAGIKAYNHNLETSEAFYPQICTTHPWSERFETCQNVNEVGMVLISGGIFGLGETQADRESMLASLKALNPTSVPINFYHHNPALELQPNPLKIEEALELIKLTRETLPDAERIMVAGGRELMFGERQTEIFKYGANSIVIGNYLTTAGREMNKDLEMLKSLHLEVATKVGK</sequence>
<dbReference type="PIRSF" id="PIRSF001619">
    <property type="entry name" value="Biotin_synth"/>
    <property type="match status" value="1"/>
</dbReference>
<evidence type="ECO:0000256" key="9">
    <source>
        <dbReference type="ARBA" id="ARBA00022756"/>
    </source>
</evidence>
<dbReference type="PROSITE" id="PS51918">
    <property type="entry name" value="RADICAL_SAM"/>
    <property type="match status" value="1"/>
</dbReference>
<dbReference type="GO" id="GO:0051537">
    <property type="term" value="F:2 iron, 2 sulfur cluster binding"/>
    <property type="evidence" value="ECO:0007669"/>
    <property type="project" value="UniProtKB-KW"/>
</dbReference>
<dbReference type="GO" id="GO:0005506">
    <property type="term" value="F:iron ion binding"/>
    <property type="evidence" value="ECO:0007669"/>
    <property type="project" value="UniProtKB-UniRule"/>
</dbReference>
<feature type="domain" description="Radical SAM core" evidence="15">
    <location>
        <begin position="5"/>
        <end position="235"/>
    </location>
</feature>
<dbReference type="EC" id="2.8.1.6" evidence="3 13"/>
<dbReference type="GO" id="GO:0009102">
    <property type="term" value="P:biotin biosynthetic process"/>
    <property type="evidence" value="ECO:0007669"/>
    <property type="project" value="UniProtKB-UniRule"/>
</dbReference>
<comment type="catalytic activity">
    <reaction evidence="12 13">
        <text>(4R,5S)-dethiobiotin + (sulfur carrier)-SH + 2 reduced [2Fe-2S]-[ferredoxin] + 2 S-adenosyl-L-methionine = (sulfur carrier)-H + biotin + 2 5'-deoxyadenosine + 2 L-methionine + 2 oxidized [2Fe-2S]-[ferredoxin]</text>
        <dbReference type="Rhea" id="RHEA:22060"/>
        <dbReference type="Rhea" id="RHEA-COMP:10000"/>
        <dbReference type="Rhea" id="RHEA-COMP:10001"/>
        <dbReference type="Rhea" id="RHEA-COMP:14737"/>
        <dbReference type="Rhea" id="RHEA-COMP:14739"/>
        <dbReference type="ChEBI" id="CHEBI:17319"/>
        <dbReference type="ChEBI" id="CHEBI:29917"/>
        <dbReference type="ChEBI" id="CHEBI:33737"/>
        <dbReference type="ChEBI" id="CHEBI:33738"/>
        <dbReference type="ChEBI" id="CHEBI:57586"/>
        <dbReference type="ChEBI" id="CHEBI:57844"/>
        <dbReference type="ChEBI" id="CHEBI:59789"/>
        <dbReference type="ChEBI" id="CHEBI:64428"/>
        <dbReference type="ChEBI" id="CHEBI:149473"/>
        <dbReference type="EC" id="2.8.1.6"/>
    </reaction>
</comment>
<dbReference type="InterPro" id="IPR024177">
    <property type="entry name" value="Biotin_synthase"/>
</dbReference>
<dbReference type="SFLD" id="SFLDS00029">
    <property type="entry name" value="Radical_SAM"/>
    <property type="match status" value="1"/>
</dbReference>
<evidence type="ECO:0000313" key="17">
    <source>
        <dbReference type="Proteomes" id="UP000593910"/>
    </source>
</evidence>
<evidence type="ECO:0000256" key="11">
    <source>
        <dbReference type="ARBA" id="ARBA00023014"/>
    </source>
</evidence>
<dbReference type="InterPro" id="IPR007197">
    <property type="entry name" value="rSAM"/>
</dbReference>
<organism evidence="16 17">
    <name type="scientific">Sulfurimonas marina</name>
    <dbReference type="NCBI Taxonomy" id="2590551"/>
    <lineage>
        <taxon>Bacteria</taxon>
        <taxon>Pseudomonadati</taxon>
        <taxon>Campylobacterota</taxon>
        <taxon>Epsilonproteobacteria</taxon>
        <taxon>Campylobacterales</taxon>
        <taxon>Sulfurimonadaceae</taxon>
        <taxon>Sulfurimonas</taxon>
    </lineage>
</organism>
<evidence type="ECO:0000256" key="7">
    <source>
        <dbReference type="ARBA" id="ARBA00022714"/>
    </source>
</evidence>
<comment type="cofactor">
    <cofactor evidence="14">
        <name>[2Fe-2S] cluster</name>
        <dbReference type="ChEBI" id="CHEBI:190135"/>
    </cofactor>
    <text evidence="14">Binds 1 [2Fe-2S] cluster. The cluster is coordinated with 3 cysteines and 1 arginine.</text>
</comment>
<evidence type="ECO:0000256" key="13">
    <source>
        <dbReference type="HAMAP-Rule" id="MF_01694"/>
    </source>
</evidence>
<dbReference type="SUPFAM" id="SSF102114">
    <property type="entry name" value="Radical SAM enzymes"/>
    <property type="match status" value="1"/>
</dbReference>
<keyword evidence="7 13" id="KW-0001">2Fe-2S</keyword>
<evidence type="ECO:0000313" key="16">
    <source>
        <dbReference type="EMBL" id="QOP40320.1"/>
    </source>
</evidence>
<dbReference type="InterPro" id="IPR058240">
    <property type="entry name" value="rSAM_sf"/>
</dbReference>
<feature type="binding site" evidence="13 14">
    <location>
        <position position="23"/>
    </location>
    <ligand>
        <name>[4Fe-4S] cluster</name>
        <dbReference type="ChEBI" id="CHEBI:49883"/>
        <note>4Fe-4S-S-AdoMet</note>
    </ligand>
</feature>